<organism evidence="2 3">
    <name type="scientific">Candidatus Magnetoglobus multicellularis str. Araruama</name>
    <dbReference type="NCBI Taxonomy" id="890399"/>
    <lineage>
        <taxon>Bacteria</taxon>
        <taxon>Pseudomonadati</taxon>
        <taxon>Thermodesulfobacteriota</taxon>
        <taxon>Desulfobacteria</taxon>
        <taxon>Desulfobacterales</taxon>
        <taxon>Desulfobacteraceae</taxon>
        <taxon>Candidatus Magnetoglobus</taxon>
    </lineage>
</organism>
<dbReference type="AlphaFoldDB" id="A0A1V1NU90"/>
<dbReference type="InterPro" id="IPR002513">
    <property type="entry name" value="Tn3_Tnp_DDE_dom"/>
</dbReference>
<feature type="domain" description="Tn3 transposase DDE" evidence="1">
    <location>
        <begin position="1"/>
        <end position="150"/>
    </location>
</feature>
<gene>
    <name evidence="2" type="ORF">OMM_05788</name>
</gene>
<comment type="caution">
    <text evidence="2">The sequence shown here is derived from an EMBL/GenBank/DDBJ whole genome shotgun (WGS) entry which is preliminary data.</text>
</comment>
<accession>A0A1V1NU90</accession>
<evidence type="ECO:0000259" key="1">
    <source>
        <dbReference type="Pfam" id="PF01526"/>
    </source>
</evidence>
<dbReference type="Proteomes" id="UP000189670">
    <property type="component" value="Unassembled WGS sequence"/>
</dbReference>
<name>A0A1V1NU90_9BACT</name>
<reference evidence="3" key="1">
    <citation type="submission" date="2012-11" db="EMBL/GenBank/DDBJ databases">
        <authorList>
            <person name="Lucero-Rivera Y.E."/>
            <person name="Tovar-Ramirez D."/>
        </authorList>
    </citation>
    <scope>NUCLEOTIDE SEQUENCE [LARGE SCALE GENOMIC DNA]</scope>
    <source>
        <strain evidence="3">Araruama</strain>
    </source>
</reference>
<dbReference type="EMBL" id="ATBP01002209">
    <property type="protein sequence ID" value="ETR66131.1"/>
    <property type="molecule type" value="Genomic_DNA"/>
</dbReference>
<dbReference type="Pfam" id="PF01526">
    <property type="entry name" value="DDE_Tnp_Tn3"/>
    <property type="match status" value="1"/>
</dbReference>
<protein>
    <recommendedName>
        <fullName evidence="1">Tn3 transposase DDE domain-containing protein</fullName>
    </recommendedName>
</protein>
<evidence type="ECO:0000313" key="2">
    <source>
        <dbReference type="EMBL" id="ETR66131.1"/>
    </source>
</evidence>
<sequence>MIRFATAIRLGTADTESILRRFTRDNLKHPTYQALLELGKAIRTIFLCNYLNSEALRIEIHEGLNVIELWNGVNDFIFFGKSGEISTNKKQSQEFSVLSLHLLQNCLVYINTLLIQQILNDPEHMKYMTDEDFRALTPLIFNHINPYGSFNLDMKSRIPIISEF</sequence>
<dbReference type="GO" id="GO:0006313">
    <property type="term" value="P:DNA transposition"/>
    <property type="evidence" value="ECO:0007669"/>
    <property type="project" value="InterPro"/>
</dbReference>
<dbReference type="GO" id="GO:0004803">
    <property type="term" value="F:transposase activity"/>
    <property type="evidence" value="ECO:0007669"/>
    <property type="project" value="InterPro"/>
</dbReference>
<proteinExistence type="predicted"/>
<evidence type="ECO:0000313" key="3">
    <source>
        <dbReference type="Proteomes" id="UP000189670"/>
    </source>
</evidence>